<keyword evidence="2" id="KW-1133">Transmembrane helix</keyword>
<gene>
    <name evidence="4" type="ORF">JX265_013985</name>
</gene>
<proteinExistence type="predicted"/>
<dbReference type="AlphaFoldDB" id="A0A9P9W7N6"/>
<sequence length="545" mass="57662">MKWRSLLLILLLYSNCDADSSSSQVRLAIYSRRAFMNHTASPKEQWSVTSRSTTDLEDYTQSTDVSFPGTTDNPTSSTVSTTFVHSYTGNSHTFAQDSVTTKYTTTARTVDHGSCVNQLSRSRASESTSALSESTEYSGTVDATLWMADTPDFGSVSSTLTHATTTDDHSNHVVSYDQSAAPYHPSRSSQGFSPSQTASTLSRSIKATRQPGSIESRTAASSFAITSKPLSTDNGWLMAADGETADFNPSAASLETFPSLSMDLLSNPTLQSPPIMSSSYHRVVWTSRTTTNTVAGLNLLSNTVLESDTAAVIHIIEPATMASPTLIATSTSEKSNKTTGDQTQASSVLFELETLASPTPETITEIASARSSSFNGSGDLTHLSKTTRSTGSTNDKANTSKHRTNAAPSSNSVTSTASVVDAFGNSLSPDTQTAVDRGRTAGIAAATVAAVGACGGLIGFIALRYKRRRQRCSIASSSPSWVGVPPVNVPSTSTRALLSQGFITRSYGVTSNTRDTMGQEGRKMPLTPARLISGPVTTENSLGWS</sequence>
<feature type="region of interest" description="Disordered" evidence="1">
    <location>
        <begin position="510"/>
        <end position="545"/>
    </location>
</feature>
<keyword evidence="3" id="KW-0732">Signal</keyword>
<accession>A0A9P9W7N6</accession>
<evidence type="ECO:0000256" key="1">
    <source>
        <dbReference type="SAM" id="MobiDB-lite"/>
    </source>
</evidence>
<keyword evidence="2" id="KW-0812">Transmembrane</keyword>
<feature type="signal peptide" evidence="3">
    <location>
        <begin position="1"/>
        <end position="18"/>
    </location>
</feature>
<dbReference type="Proteomes" id="UP000829685">
    <property type="component" value="Unassembled WGS sequence"/>
</dbReference>
<organism evidence="4 5">
    <name type="scientific">Neoarthrinium moseri</name>
    <dbReference type="NCBI Taxonomy" id="1658444"/>
    <lineage>
        <taxon>Eukaryota</taxon>
        <taxon>Fungi</taxon>
        <taxon>Dikarya</taxon>
        <taxon>Ascomycota</taxon>
        <taxon>Pezizomycotina</taxon>
        <taxon>Sordariomycetes</taxon>
        <taxon>Xylariomycetidae</taxon>
        <taxon>Amphisphaeriales</taxon>
        <taxon>Apiosporaceae</taxon>
        <taxon>Neoarthrinium</taxon>
    </lineage>
</organism>
<feature type="transmembrane region" description="Helical" evidence="2">
    <location>
        <begin position="441"/>
        <end position="463"/>
    </location>
</feature>
<feature type="compositionally biased region" description="Polar residues" evidence="1">
    <location>
        <begin position="186"/>
        <end position="220"/>
    </location>
</feature>
<keyword evidence="5" id="KW-1185">Reference proteome</keyword>
<feature type="chain" id="PRO_5040314237" evidence="3">
    <location>
        <begin position="19"/>
        <end position="545"/>
    </location>
</feature>
<feature type="compositionally biased region" description="Polar residues" evidence="1">
    <location>
        <begin position="369"/>
        <end position="397"/>
    </location>
</feature>
<evidence type="ECO:0000256" key="3">
    <source>
        <dbReference type="SAM" id="SignalP"/>
    </source>
</evidence>
<comment type="caution">
    <text evidence="4">The sequence shown here is derived from an EMBL/GenBank/DDBJ whole genome shotgun (WGS) entry which is preliminary data.</text>
</comment>
<dbReference type="EMBL" id="JAFIMR010000104">
    <property type="protein sequence ID" value="KAI1847297.1"/>
    <property type="molecule type" value="Genomic_DNA"/>
</dbReference>
<evidence type="ECO:0000313" key="5">
    <source>
        <dbReference type="Proteomes" id="UP000829685"/>
    </source>
</evidence>
<feature type="region of interest" description="Disordered" evidence="1">
    <location>
        <begin position="180"/>
        <end position="220"/>
    </location>
</feature>
<reference evidence="4" key="1">
    <citation type="submission" date="2021-03" db="EMBL/GenBank/DDBJ databases">
        <title>Revisited historic fungal species revealed as producer of novel bioactive compounds through whole genome sequencing and comparative genomics.</title>
        <authorList>
            <person name="Vignolle G.A."/>
            <person name="Hochenegger N."/>
            <person name="Mach R.L."/>
            <person name="Mach-Aigner A.R."/>
            <person name="Javad Rahimi M."/>
            <person name="Salim K.A."/>
            <person name="Chan C.M."/>
            <person name="Lim L.B.L."/>
            <person name="Cai F."/>
            <person name="Druzhinina I.S."/>
            <person name="U'Ren J.M."/>
            <person name="Derntl C."/>
        </authorList>
    </citation>
    <scope>NUCLEOTIDE SEQUENCE</scope>
    <source>
        <strain evidence="4">TUCIM 5799</strain>
    </source>
</reference>
<feature type="compositionally biased region" description="Polar residues" evidence="1">
    <location>
        <begin position="535"/>
        <end position="545"/>
    </location>
</feature>
<evidence type="ECO:0000313" key="4">
    <source>
        <dbReference type="EMBL" id="KAI1847297.1"/>
    </source>
</evidence>
<name>A0A9P9W7N6_9PEZI</name>
<keyword evidence="2" id="KW-0472">Membrane</keyword>
<feature type="region of interest" description="Disordered" evidence="1">
    <location>
        <begin position="369"/>
        <end position="414"/>
    </location>
</feature>
<evidence type="ECO:0000256" key="2">
    <source>
        <dbReference type="SAM" id="Phobius"/>
    </source>
</evidence>
<feature type="compositionally biased region" description="Low complexity" evidence="1">
    <location>
        <begin position="405"/>
        <end position="414"/>
    </location>
</feature>
<protein>
    <submittedName>
        <fullName evidence="4">Uncharacterized protein</fullName>
    </submittedName>
</protein>